<dbReference type="STRING" id="1189621.A3SI_02341"/>
<comment type="caution">
    <text evidence="2">The sequence shown here is derived from an EMBL/GenBank/DDBJ whole genome shotgun (WGS) entry which is preliminary data.</text>
</comment>
<protein>
    <submittedName>
        <fullName evidence="2">Uncharacterized protein</fullName>
    </submittedName>
</protein>
<dbReference type="Proteomes" id="UP000005551">
    <property type="component" value="Unassembled WGS sequence"/>
</dbReference>
<evidence type="ECO:0000313" key="2">
    <source>
        <dbReference type="EMBL" id="EIM78564.1"/>
    </source>
</evidence>
<accession>I5C9R2</accession>
<feature type="region of interest" description="Disordered" evidence="1">
    <location>
        <begin position="68"/>
        <end position="94"/>
    </location>
</feature>
<sequence>MKTYLISLLILLTSWGTFELLERSEPVATETTPTAALPLDAAMTFCHPIAGDMRALFNDPEFWHCTPARSPRSLPTREHGSVSLRRGARPKGIT</sequence>
<dbReference type="EMBL" id="AJYA01000003">
    <property type="protein sequence ID" value="EIM78564.1"/>
    <property type="molecule type" value="Genomic_DNA"/>
</dbReference>
<gene>
    <name evidence="2" type="ORF">A3SI_02341</name>
</gene>
<reference evidence="2 3" key="1">
    <citation type="submission" date="2012-05" db="EMBL/GenBank/DDBJ databases">
        <title>Genome sequence of Nitritalea halalkaliphila LW7.</title>
        <authorList>
            <person name="Jangir P.K."/>
            <person name="Singh A."/>
            <person name="Shivaji S."/>
            <person name="Sharma R."/>
        </authorList>
    </citation>
    <scope>NUCLEOTIDE SEQUENCE [LARGE SCALE GENOMIC DNA]</scope>
    <source>
        <strain evidence="2 3">LW7</strain>
    </source>
</reference>
<organism evidence="2 3">
    <name type="scientific">Nitritalea halalkaliphila LW7</name>
    <dbReference type="NCBI Taxonomy" id="1189621"/>
    <lineage>
        <taxon>Bacteria</taxon>
        <taxon>Pseudomonadati</taxon>
        <taxon>Bacteroidota</taxon>
        <taxon>Cytophagia</taxon>
        <taxon>Cytophagales</taxon>
        <taxon>Cyclobacteriaceae</taxon>
        <taxon>Nitritalea</taxon>
    </lineage>
</organism>
<evidence type="ECO:0000256" key="1">
    <source>
        <dbReference type="SAM" id="MobiDB-lite"/>
    </source>
</evidence>
<proteinExistence type="predicted"/>
<keyword evidence="3" id="KW-1185">Reference proteome</keyword>
<name>I5C9R2_9BACT</name>
<dbReference type="RefSeq" id="WP_009053390.1">
    <property type="nucleotide sequence ID" value="NZ_AJYA01000003.1"/>
</dbReference>
<evidence type="ECO:0000313" key="3">
    <source>
        <dbReference type="Proteomes" id="UP000005551"/>
    </source>
</evidence>
<dbReference type="AlphaFoldDB" id="I5C9R2"/>